<feature type="domain" description="AB hydrolase-1" evidence="1">
    <location>
        <begin position="22"/>
        <end position="244"/>
    </location>
</feature>
<accession>A0ABT0D9X9</accession>
<organism evidence="2 3">
    <name type="scientific">Ancylobacter crimeensis</name>
    <dbReference type="NCBI Taxonomy" id="2579147"/>
    <lineage>
        <taxon>Bacteria</taxon>
        <taxon>Pseudomonadati</taxon>
        <taxon>Pseudomonadota</taxon>
        <taxon>Alphaproteobacteria</taxon>
        <taxon>Hyphomicrobiales</taxon>
        <taxon>Xanthobacteraceae</taxon>
        <taxon>Ancylobacter</taxon>
    </lineage>
</organism>
<evidence type="ECO:0000259" key="1">
    <source>
        <dbReference type="Pfam" id="PF00561"/>
    </source>
</evidence>
<dbReference type="InterPro" id="IPR029058">
    <property type="entry name" value="AB_hydrolase_fold"/>
</dbReference>
<dbReference type="RefSeq" id="WP_247028072.1">
    <property type="nucleotide sequence ID" value="NZ_JALKCH010000004.1"/>
</dbReference>
<dbReference type="InterPro" id="IPR000073">
    <property type="entry name" value="AB_hydrolase_1"/>
</dbReference>
<gene>
    <name evidence="2" type="ORF">MWN34_07305</name>
</gene>
<dbReference type="GO" id="GO:0016787">
    <property type="term" value="F:hydrolase activity"/>
    <property type="evidence" value="ECO:0007669"/>
    <property type="project" value="UniProtKB-KW"/>
</dbReference>
<reference evidence="2 3" key="1">
    <citation type="submission" date="2022-04" db="EMBL/GenBank/DDBJ databases">
        <authorList>
            <person name="Grouzdev D.S."/>
            <person name="Pantiukh K.S."/>
            <person name="Krutkina M.S."/>
        </authorList>
    </citation>
    <scope>NUCLEOTIDE SEQUENCE [LARGE SCALE GENOMIC DNA]</scope>
    <source>
        <strain evidence="2 3">6x-1</strain>
    </source>
</reference>
<dbReference type="Gene3D" id="3.40.50.1820">
    <property type="entry name" value="alpha/beta hydrolase"/>
    <property type="match status" value="1"/>
</dbReference>
<name>A0ABT0D9X9_9HYPH</name>
<dbReference type="EMBL" id="JALKCH010000004">
    <property type="protein sequence ID" value="MCK0196719.1"/>
    <property type="molecule type" value="Genomic_DNA"/>
</dbReference>
<evidence type="ECO:0000313" key="3">
    <source>
        <dbReference type="Proteomes" id="UP001203284"/>
    </source>
</evidence>
<keyword evidence="2" id="KW-0378">Hydrolase</keyword>
<dbReference type="Pfam" id="PF00561">
    <property type="entry name" value="Abhydrolase_1"/>
    <property type="match status" value="1"/>
</dbReference>
<dbReference type="PANTHER" id="PTHR43433:SF10">
    <property type="entry name" value="AB HYDROLASE-1 DOMAIN-CONTAINING PROTEIN"/>
    <property type="match status" value="1"/>
</dbReference>
<dbReference type="SUPFAM" id="SSF53474">
    <property type="entry name" value="alpha/beta-Hydrolases"/>
    <property type="match status" value="1"/>
</dbReference>
<protein>
    <submittedName>
        <fullName evidence="2">Alpha/beta hydrolase</fullName>
    </submittedName>
</protein>
<sequence length="262" mass="28431">MPLVAMSDGCRVHYDIMGRGAPVVLIPGLGGDGRFWEPVAERLVHGFMLIVVDHRGAGRSDRPLGPYSIERIAADVLEIMNAEEVHRAHLVGHSTGGAIVQTLALDAAERADRIVISGSWARPDARFRMLFQARLALLEANQPEIYQAFTHVLGYSAEWLASHEHGLDGAVERARAALAPLDVTAARLRMLLAFDRAGEIGRIAAPTLVLGALDDEMVPYAHSLRIAEAIPSALLDSMAGGHFFPRTDPHRFAELVRGFLVG</sequence>
<dbReference type="InterPro" id="IPR050471">
    <property type="entry name" value="AB_hydrolase"/>
</dbReference>
<dbReference type="PRINTS" id="PR00111">
    <property type="entry name" value="ABHYDROLASE"/>
</dbReference>
<keyword evidence="3" id="KW-1185">Reference proteome</keyword>
<dbReference type="Proteomes" id="UP001203284">
    <property type="component" value="Unassembled WGS sequence"/>
</dbReference>
<comment type="caution">
    <text evidence="2">The sequence shown here is derived from an EMBL/GenBank/DDBJ whole genome shotgun (WGS) entry which is preliminary data.</text>
</comment>
<dbReference type="PANTHER" id="PTHR43433">
    <property type="entry name" value="HYDROLASE, ALPHA/BETA FOLD FAMILY PROTEIN"/>
    <property type="match status" value="1"/>
</dbReference>
<proteinExistence type="predicted"/>
<evidence type="ECO:0000313" key="2">
    <source>
        <dbReference type="EMBL" id="MCK0196719.1"/>
    </source>
</evidence>